<dbReference type="Gene3D" id="2.60.40.790">
    <property type="match status" value="1"/>
</dbReference>
<dbReference type="Pfam" id="PF05002">
    <property type="entry name" value="SGS"/>
    <property type="match status" value="1"/>
</dbReference>
<dbReference type="KEGG" id="bmy:BM_BM3018"/>
<dbReference type="PANTHER" id="PTHR45862">
    <property type="entry name" value="PROTEIN SGT1 HOMOLOG"/>
    <property type="match status" value="1"/>
</dbReference>
<reference evidence="3 5" key="1">
    <citation type="journal article" date="2007" name="Science">
        <title>Draft genome of the filarial nematode parasite Brugia malayi.</title>
        <authorList>
            <person name="Ghedin E."/>
            <person name="Wang S."/>
            <person name="Spiro D."/>
            <person name="Caler E."/>
            <person name="Zhao Q."/>
            <person name="Crabtree J."/>
            <person name="Allen J.E."/>
            <person name="Delcher A.L."/>
            <person name="Guiliano D.B."/>
            <person name="Miranda-Saavedra D."/>
            <person name="Angiuoli S.V."/>
            <person name="Creasy T."/>
            <person name="Amedeo P."/>
            <person name="Haas B."/>
            <person name="El-Sayed N.M."/>
            <person name="Wortman J.R."/>
            <person name="Feldblyum T."/>
            <person name="Tallon L."/>
            <person name="Schatz M."/>
            <person name="Shumway M."/>
            <person name="Koo H."/>
            <person name="Salzberg S.L."/>
            <person name="Schobel S."/>
            <person name="Pertea M."/>
            <person name="Pop M."/>
            <person name="White O."/>
            <person name="Barton G.J."/>
            <person name="Carlow C.K."/>
            <person name="Crawford M.J."/>
            <person name="Daub J."/>
            <person name="Dimmic M.W."/>
            <person name="Estes C.F."/>
            <person name="Foster J.M."/>
            <person name="Ganatra M."/>
            <person name="Gregory W.F."/>
            <person name="Johnson N.M."/>
            <person name="Jin J."/>
            <person name="Komuniecki R."/>
            <person name="Korf I."/>
            <person name="Kumar S."/>
            <person name="Laney S."/>
            <person name="Li B.W."/>
            <person name="Li W."/>
            <person name="Lindblom T.H."/>
            <person name="Lustigman S."/>
            <person name="Ma D."/>
            <person name="Maina C.V."/>
            <person name="Martin D.M."/>
            <person name="McCarter J.P."/>
            <person name="McReynolds L."/>
            <person name="Mitreva M."/>
            <person name="Nutman T.B."/>
            <person name="Parkinson J."/>
            <person name="Peregrin-Alvarez J.M."/>
            <person name="Poole C."/>
            <person name="Ren Q."/>
            <person name="Saunders L."/>
            <person name="Sluder A.E."/>
            <person name="Smith K."/>
            <person name="Stanke M."/>
            <person name="Unnasch T.R."/>
            <person name="Ware J."/>
            <person name="Wei A.D."/>
            <person name="Weil G."/>
            <person name="Williams D.J."/>
            <person name="Zhang Y."/>
            <person name="Williams S.A."/>
            <person name="Fraser-Liggett C."/>
            <person name="Slatko B."/>
            <person name="Blaxter M.L."/>
            <person name="Scott A.L."/>
        </authorList>
    </citation>
    <scope>NUCLEOTIDE SEQUENCE</scope>
    <source>
        <strain evidence="3 5">FR3</strain>
    </source>
</reference>
<evidence type="ECO:0000313" key="3">
    <source>
        <dbReference type="EMBL" id="CRZ23199.1"/>
    </source>
</evidence>
<evidence type="ECO:0000259" key="1">
    <source>
        <dbReference type="PROSITE" id="PS51048"/>
    </source>
</evidence>
<dbReference type="SUPFAM" id="SSF49764">
    <property type="entry name" value="HSP20-like chaperones"/>
    <property type="match status" value="1"/>
</dbReference>
<gene>
    <name evidence="3 4 6" type="ORF">Bm3018</name>
    <name evidence="4" type="ORF">BM_BM3018</name>
    <name evidence="3" type="ORF">BM_Bm3018</name>
</gene>
<dbReference type="STRING" id="6279.A0A0H5SH68"/>
<feature type="domain" description="CS" evidence="2">
    <location>
        <begin position="1"/>
        <end position="109"/>
    </location>
</feature>
<evidence type="ECO:0000313" key="4">
    <source>
        <dbReference type="EMBL" id="VIO92646.1"/>
    </source>
</evidence>
<dbReference type="InterPro" id="IPR044563">
    <property type="entry name" value="Sgt1-like"/>
</dbReference>
<organism evidence="3">
    <name type="scientific">Brugia malayi</name>
    <name type="common">Filarial nematode worm</name>
    <dbReference type="NCBI Taxonomy" id="6279"/>
    <lineage>
        <taxon>Eukaryota</taxon>
        <taxon>Metazoa</taxon>
        <taxon>Ecdysozoa</taxon>
        <taxon>Nematoda</taxon>
        <taxon>Chromadorea</taxon>
        <taxon>Rhabditida</taxon>
        <taxon>Spirurina</taxon>
        <taxon>Spiruromorpha</taxon>
        <taxon>Filarioidea</taxon>
        <taxon>Onchocercidae</taxon>
        <taxon>Brugia</taxon>
    </lineage>
</organism>
<dbReference type="Proteomes" id="UP000006672">
    <property type="component" value="Unassembled WGS sequence"/>
</dbReference>
<dbReference type="RefSeq" id="XP_042933756.1">
    <property type="nucleotide sequence ID" value="XM_043077822.1"/>
</dbReference>
<dbReference type="GO" id="GO:0051087">
    <property type="term" value="F:protein-folding chaperone binding"/>
    <property type="evidence" value="ECO:0007669"/>
    <property type="project" value="InterPro"/>
</dbReference>
<dbReference type="InterPro" id="IPR008978">
    <property type="entry name" value="HSP20-like_chaperone"/>
</dbReference>
<name>A0A0H5SH68_BRUMA</name>
<dbReference type="CTD" id="6099117"/>
<protein>
    <submittedName>
        <fullName evidence="3">Bm3018</fullName>
    </submittedName>
    <submittedName>
        <fullName evidence="4 6">SGS domain containing protein</fullName>
    </submittedName>
</protein>
<keyword evidence="5" id="KW-1185">Reference proteome</keyword>
<reference evidence="4" key="3">
    <citation type="submission" date="2019-04" db="EMBL/GenBank/DDBJ databases">
        <authorList>
            <person name="Howe K."/>
            <person name="Paulini M."/>
            <person name="Williams G."/>
        </authorList>
    </citation>
    <scope>NUCLEOTIDE SEQUENCE [LARGE SCALE GENOMIC DNA]</scope>
    <source>
        <strain evidence="4">FR3</strain>
    </source>
</reference>
<dbReference type="PROSITE" id="PS51203">
    <property type="entry name" value="CS"/>
    <property type="match status" value="1"/>
</dbReference>
<dbReference type="WBParaSite" id="Bm3018a.1">
    <property type="protein sequence ID" value="Bm3018a.1"/>
    <property type="gene ID" value="WBGene00223279"/>
</dbReference>
<feature type="domain" description="SGS" evidence="1">
    <location>
        <begin position="112"/>
        <end position="196"/>
    </location>
</feature>
<evidence type="ECO:0000313" key="5">
    <source>
        <dbReference type="Proteomes" id="UP000006672"/>
    </source>
</evidence>
<dbReference type="InterPro" id="IPR007699">
    <property type="entry name" value="SGS_dom"/>
</dbReference>
<proteinExistence type="predicted"/>
<dbReference type="OMA" id="HVFVTIL"/>
<sequence>MSKTKYDFYQTETHVFVTILKRGLTLEQCKAHYVDGCLTVVAAGETLLNIRLSHPINPTSLELKCLPSKFHRHYFILTLSYYHFSYCYEYFHVELKMAKMTLDQWETLEEKSEENKNKPALISWDKFAKEADDDEEKGDVNVLFQKLYKDADDDTRKAMVKSYTESGGTVLSTNWKEISKKRTEVRPPDGMEFKKW</sequence>
<reference evidence="3" key="2">
    <citation type="submission" date="2012-12" db="EMBL/GenBank/DDBJ databases">
        <authorList>
            <person name="Gao Y.W."/>
            <person name="Fan S.T."/>
            <person name="Sun H.T."/>
            <person name="Wang Z."/>
            <person name="Gao X.L."/>
            <person name="Li Y.G."/>
            <person name="Wang T.C."/>
            <person name="Zhang K."/>
            <person name="Xu W.W."/>
            <person name="Yu Z.J."/>
            <person name="Xia X.Z."/>
        </authorList>
    </citation>
    <scope>NUCLEOTIDE SEQUENCE</scope>
    <source>
        <strain evidence="3">FR3</strain>
    </source>
</reference>
<dbReference type="InterPro" id="IPR007052">
    <property type="entry name" value="CS_dom"/>
</dbReference>
<evidence type="ECO:0000313" key="6">
    <source>
        <dbReference type="WBParaSite" id="Bm3018a.1"/>
    </source>
</evidence>
<dbReference type="AlphaFoldDB" id="A0A0H5SH68"/>
<dbReference type="EMBL" id="CAAKNF010000192">
    <property type="protein sequence ID" value="VIO92646.1"/>
    <property type="molecule type" value="Genomic_DNA"/>
</dbReference>
<dbReference type="FunCoup" id="A0A0H5SH68">
    <property type="interactions" value="2188"/>
</dbReference>
<reference evidence="6" key="4">
    <citation type="submission" date="2019-12" db="UniProtKB">
        <authorList>
            <consortium name="WormBaseParasite"/>
        </authorList>
    </citation>
    <scope>IDENTIFICATION</scope>
</reference>
<evidence type="ECO:0000259" key="2">
    <source>
        <dbReference type="PROSITE" id="PS51203"/>
    </source>
</evidence>
<accession>A0A4E9F9C9</accession>
<dbReference type="EMBL" id="LN856834">
    <property type="protein sequence ID" value="CRZ23199.1"/>
    <property type="molecule type" value="Genomic_DNA"/>
</dbReference>
<dbReference type="OrthoDB" id="1898560at2759"/>
<dbReference type="GeneID" id="6099117"/>
<dbReference type="PROSITE" id="PS51048">
    <property type="entry name" value="SGS"/>
    <property type="match status" value="1"/>
</dbReference>
<accession>A0A0H5SH68</accession>